<protein>
    <submittedName>
        <fullName evidence="1">Nucleic acid-binding, OB-fold protein</fullName>
    </submittedName>
</protein>
<keyword evidence="2" id="KW-1185">Reference proteome</keyword>
<proteinExistence type="predicted"/>
<reference evidence="1" key="2">
    <citation type="submission" date="2022-01" db="EMBL/GenBank/DDBJ databases">
        <authorList>
            <person name="Yamashiro T."/>
            <person name="Shiraishi A."/>
            <person name="Satake H."/>
            <person name="Nakayama K."/>
        </authorList>
    </citation>
    <scope>NUCLEOTIDE SEQUENCE</scope>
</reference>
<dbReference type="InterPro" id="IPR012340">
    <property type="entry name" value="NA-bd_OB-fold"/>
</dbReference>
<evidence type="ECO:0000313" key="1">
    <source>
        <dbReference type="EMBL" id="GJT66252.1"/>
    </source>
</evidence>
<dbReference type="Gene3D" id="2.40.50.140">
    <property type="entry name" value="Nucleic acid-binding proteins"/>
    <property type="match status" value="1"/>
</dbReference>
<dbReference type="SUPFAM" id="SSF50249">
    <property type="entry name" value="Nucleic acid-binding proteins"/>
    <property type="match status" value="1"/>
</dbReference>
<comment type="caution">
    <text evidence="1">The sequence shown here is derived from an EMBL/GenBank/DDBJ whole genome shotgun (WGS) entry which is preliminary data.</text>
</comment>
<organism evidence="1 2">
    <name type="scientific">Tanacetum coccineum</name>
    <dbReference type="NCBI Taxonomy" id="301880"/>
    <lineage>
        <taxon>Eukaryota</taxon>
        <taxon>Viridiplantae</taxon>
        <taxon>Streptophyta</taxon>
        <taxon>Embryophyta</taxon>
        <taxon>Tracheophyta</taxon>
        <taxon>Spermatophyta</taxon>
        <taxon>Magnoliopsida</taxon>
        <taxon>eudicotyledons</taxon>
        <taxon>Gunneridae</taxon>
        <taxon>Pentapetalae</taxon>
        <taxon>asterids</taxon>
        <taxon>campanulids</taxon>
        <taxon>Asterales</taxon>
        <taxon>Asteraceae</taxon>
        <taxon>Asteroideae</taxon>
        <taxon>Anthemideae</taxon>
        <taxon>Anthemidinae</taxon>
        <taxon>Tanacetum</taxon>
    </lineage>
</organism>
<name>A0ABQ5FU99_9ASTR</name>
<sequence>MNWHYISCTMCSKKATEENDTYTCVDHGPQLEIAYRYHCNISFITCPQNDTNFNSTVGKKNPTCIQDQSATTPFTFFTVAADDVIGCTCPEFIAMHNADNPQQTATKILAIEGQKYVFQFHFNTSGKMMILFFQKIQVNWQGYGCGNGYTPFPPRSLNMSSFASERGVNGVLKTSNSPGD</sequence>
<gene>
    <name evidence="1" type="ORF">Tco_1017732</name>
</gene>
<reference evidence="1" key="1">
    <citation type="journal article" date="2022" name="Int. J. Mol. Sci.">
        <title>Draft Genome of Tanacetum Coccineum: Genomic Comparison of Closely Related Tanacetum-Family Plants.</title>
        <authorList>
            <person name="Yamashiro T."/>
            <person name="Shiraishi A."/>
            <person name="Nakayama K."/>
            <person name="Satake H."/>
        </authorList>
    </citation>
    <scope>NUCLEOTIDE SEQUENCE</scope>
</reference>
<dbReference type="EMBL" id="BQNB010017698">
    <property type="protein sequence ID" value="GJT66252.1"/>
    <property type="molecule type" value="Genomic_DNA"/>
</dbReference>
<dbReference type="Proteomes" id="UP001151760">
    <property type="component" value="Unassembled WGS sequence"/>
</dbReference>
<accession>A0ABQ5FU99</accession>
<evidence type="ECO:0000313" key="2">
    <source>
        <dbReference type="Proteomes" id="UP001151760"/>
    </source>
</evidence>